<reference evidence="3" key="1">
    <citation type="journal article" date="2013" name="Nat. Genet.">
        <title>The duck genome and transcriptome provide insight into an avian influenza virus reservoir species.</title>
        <authorList>
            <person name="Huang Y."/>
            <person name="Li Y."/>
            <person name="Burt D.W."/>
            <person name="Chen H."/>
            <person name="Zhang Y."/>
            <person name="Qian W."/>
            <person name="Kim H."/>
            <person name="Gan S."/>
            <person name="Zhao Y."/>
            <person name="Li J."/>
            <person name="Yi K."/>
            <person name="Feng H."/>
            <person name="Zhu P."/>
            <person name="Li B."/>
            <person name="Liu Q."/>
            <person name="Fairley S."/>
            <person name="Magor K.E."/>
            <person name="Du Z."/>
            <person name="Hu X."/>
            <person name="Goodman L."/>
            <person name="Tafer H."/>
            <person name="Vignal A."/>
            <person name="Lee T."/>
            <person name="Kim K.W."/>
            <person name="Sheng Z."/>
            <person name="An Y."/>
            <person name="Searle S."/>
            <person name="Herrero J."/>
            <person name="Groenen M.A."/>
            <person name="Crooijmans R.P."/>
            <person name="Faraut T."/>
            <person name="Cai Q."/>
            <person name="Webster R.G."/>
            <person name="Aldridge J.R."/>
            <person name="Warren W.C."/>
            <person name="Bartschat S."/>
            <person name="Kehr S."/>
            <person name="Marz M."/>
            <person name="Stadler P.F."/>
            <person name="Smith J."/>
            <person name="Kraus R.H."/>
            <person name="Zhao Y."/>
            <person name="Ren L."/>
            <person name="Fei J."/>
            <person name="Morisson M."/>
            <person name="Kaiser P."/>
            <person name="Griffin D.K."/>
            <person name="Rao M."/>
            <person name="Pitel F."/>
            <person name="Wang J."/>
            <person name="Li N."/>
        </authorList>
    </citation>
    <scope>NUCLEOTIDE SEQUENCE [LARGE SCALE GENOMIC DNA]</scope>
</reference>
<accession>R0KW29</accession>
<evidence type="ECO:0000256" key="1">
    <source>
        <dbReference type="SAM" id="MobiDB-lite"/>
    </source>
</evidence>
<feature type="region of interest" description="Disordered" evidence="1">
    <location>
        <begin position="178"/>
        <end position="198"/>
    </location>
</feature>
<keyword evidence="3" id="KW-1185">Reference proteome</keyword>
<gene>
    <name evidence="2" type="ORF">Anapl_12542</name>
</gene>
<evidence type="ECO:0000313" key="2">
    <source>
        <dbReference type="EMBL" id="EOA97493.1"/>
    </source>
</evidence>
<dbReference type="EMBL" id="KB743670">
    <property type="protein sequence ID" value="EOA97493.1"/>
    <property type="molecule type" value="Genomic_DNA"/>
</dbReference>
<name>R0KW29_ANAPL</name>
<organism evidence="2 3">
    <name type="scientific">Anas platyrhynchos</name>
    <name type="common">Mallard</name>
    <name type="synonym">Anas boschas</name>
    <dbReference type="NCBI Taxonomy" id="8839"/>
    <lineage>
        <taxon>Eukaryota</taxon>
        <taxon>Metazoa</taxon>
        <taxon>Chordata</taxon>
        <taxon>Craniata</taxon>
        <taxon>Vertebrata</taxon>
        <taxon>Euteleostomi</taxon>
        <taxon>Archelosauria</taxon>
        <taxon>Archosauria</taxon>
        <taxon>Dinosauria</taxon>
        <taxon>Saurischia</taxon>
        <taxon>Theropoda</taxon>
        <taxon>Coelurosauria</taxon>
        <taxon>Aves</taxon>
        <taxon>Neognathae</taxon>
        <taxon>Galloanserae</taxon>
        <taxon>Anseriformes</taxon>
        <taxon>Anatidae</taxon>
        <taxon>Anatinae</taxon>
        <taxon>Anas</taxon>
    </lineage>
</organism>
<feature type="compositionally biased region" description="Basic and acidic residues" evidence="1">
    <location>
        <begin position="178"/>
        <end position="188"/>
    </location>
</feature>
<dbReference type="AlphaFoldDB" id="R0KW29"/>
<sequence length="243" mass="27117">MNLYSLATNIEEMKHRCDRPNRLAVTLLHWGTELVDCQCLAAQETSFLQGNTCAKRKQKLAASVKTIRRITTVFQSKEHMPAHPATPLLFKEATPKQPMPIHERHRFSPSHQSMCNLPLVQVVFLTPPLGRLAPGPGSYAHLCSEQHEGLLTGTNESTDPKSPTNLCQVTSVKAKQEVSSLKEKERKPNKTLSSSGRLYQYGTGESYNDSLRVFTLGKKVFYSIKEIAAVTQGSCQCFLDEDN</sequence>
<protein>
    <submittedName>
        <fullName evidence="2">Uncharacterized protein</fullName>
    </submittedName>
</protein>
<proteinExistence type="predicted"/>
<evidence type="ECO:0000313" key="3">
    <source>
        <dbReference type="Proteomes" id="UP000296049"/>
    </source>
</evidence>
<dbReference type="Proteomes" id="UP000296049">
    <property type="component" value="Unassembled WGS sequence"/>
</dbReference>